<evidence type="ECO:0000313" key="1">
    <source>
        <dbReference type="EMBL" id="SIS88748.1"/>
    </source>
</evidence>
<dbReference type="EMBL" id="FTOP01000007">
    <property type="protein sequence ID" value="SIS88748.1"/>
    <property type="molecule type" value="Genomic_DNA"/>
</dbReference>
<dbReference type="STRING" id="529505.SAMN05421761_10772"/>
<dbReference type="RefSeq" id="WP_076500927.1">
    <property type="nucleotide sequence ID" value="NZ_FTOP01000007.1"/>
</dbReference>
<dbReference type="Proteomes" id="UP000186026">
    <property type="component" value="Unassembled WGS sequence"/>
</dbReference>
<accession>A0A1N7MRU6</accession>
<evidence type="ECO:0000313" key="2">
    <source>
        <dbReference type="Proteomes" id="UP000186026"/>
    </source>
</evidence>
<organism evidence="1 2">
    <name type="scientific">Belliella pelovolcani</name>
    <dbReference type="NCBI Taxonomy" id="529505"/>
    <lineage>
        <taxon>Bacteria</taxon>
        <taxon>Pseudomonadati</taxon>
        <taxon>Bacteroidota</taxon>
        <taxon>Cytophagia</taxon>
        <taxon>Cytophagales</taxon>
        <taxon>Cyclobacteriaceae</taxon>
        <taxon>Belliella</taxon>
    </lineage>
</organism>
<dbReference type="OrthoDB" id="982142at2"/>
<name>A0A1N7MRU6_9BACT</name>
<keyword evidence="2" id="KW-1185">Reference proteome</keyword>
<protein>
    <submittedName>
        <fullName evidence="1">Uncharacterized protein</fullName>
    </submittedName>
</protein>
<gene>
    <name evidence="1" type="ORF">SAMN05421761_10772</name>
</gene>
<reference evidence="2" key="1">
    <citation type="submission" date="2017-01" db="EMBL/GenBank/DDBJ databases">
        <authorList>
            <person name="Varghese N."/>
            <person name="Submissions S."/>
        </authorList>
    </citation>
    <scope>NUCLEOTIDE SEQUENCE [LARGE SCALE GENOMIC DNA]</scope>
    <source>
        <strain evidence="2">DSM 46698</strain>
    </source>
</reference>
<proteinExistence type="predicted"/>
<sequence length="167" mass="20646">MNQVHNYVIKQTEKIKNKEDYDDVVQSVLLVLIQKNLYNTECDDKLKNYIKGIIWNISTTIYKQGYYYTTYTDCINDYEYIYNTNNNEEPFYIDETEEYKKLLHNIRTYIFENYYKKNKSIIKWKCWYLKLKGYDYRYISDRLNLTYKSCIEYNYKCNTEIKSKFIN</sequence>
<dbReference type="AlphaFoldDB" id="A0A1N7MRU6"/>